<protein>
    <submittedName>
        <fullName evidence="1">Lipase</fullName>
    </submittedName>
</protein>
<keyword evidence="2" id="KW-1185">Reference proteome</keyword>
<dbReference type="Proteomes" id="UP001433508">
    <property type="component" value="Unassembled WGS sequence"/>
</dbReference>
<evidence type="ECO:0000313" key="1">
    <source>
        <dbReference type="EMBL" id="KAK9234154.1"/>
    </source>
</evidence>
<comment type="caution">
    <text evidence="1">The sequence shown here is derived from an EMBL/GenBank/DDBJ whole genome shotgun (WGS) entry which is preliminary data.</text>
</comment>
<sequence>MGTIFGLRFVFLLKSFLKCETSCLSSLIFALYEAVTIRIYAVIVPSATREHIITQQIVNASGFADMCALYGYSVEEHIVKTTDGYLLGVHRIHRSKCLITPKVPSQRNPIVYLHHGLLGTSENFVCVTDAKRCLPFLLVEQGYDVWLGNNRGNKYSAKHVSHQSTENDFWNFSVDEFALYDIPNTVDYILSTTGQKALAYVGFSQGSAQAFAALSIWPQLNDKVKVIVGLSPALTPRGLRLGIIDKLIKSWPSLLYVLLGRKAIMSSAIDWHRILHPSFFVRMVDLLLISLFGWHGKQISFEQKTAAYSTIYGIGSVKTIVHWFQIMQYSCFRMYDDGVGPRLRIYGDEFYKSTQFPTRNIRSPICLIYGTSDSLLDIDSMLKELPTHALAIPVKDYEHLDIIWGKEVHHLVIPRVLGVLDRYLSVPVSRRAD</sequence>
<organism evidence="1 2">
    <name type="scientific">Lipomyces kononenkoae</name>
    <name type="common">Yeast</name>
    <dbReference type="NCBI Taxonomy" id="34357"/>
    <lineage>
        <taxon>Eukaryota</taxon>
        <taxon>Fungi</taxon>
        <taxon>Dikarya</taxon>
        <taxon>Ascomycota</taxon>
        <taxon>Saccharomycotina</taxon>
        <taxon>Lipomycetes</taxon>
        <taxon>Lipomycetales</taxon>
        <taxon>Lipomycetaceae</taxon>
        <taxon>Lipomyces</taxon>
    </lineage>
</organism>
<dbReference type="EMBL" id="MU971508">
    <property type="protein sequence ID" value="KAK9234154.1"/>
    <property type="molecule type" value="Genomic_DNA"/>
</dbReference>
<name>A0ACC3SRA4_LIPKO</name>
<accession>A0ACC3SRA4</accession>
<reference evidence="2" key="1">
    <citation type="journal article" date="2024" name="Front. Bioeng. Biotechnol.">
        <title>Genome-scale model development and genomic sequencing of the oleaginous clade Lipomyces.</title>
        <authorList>
            <person name="Czajka J.J."/>
            <person name="Han Y."/>
            <person name="Kim J."/>
            <person name="Mondo S.J."/>
            <person name="Hofstad B.A."/>
            <person name="Robles A."/>
            <person name="Haridas S."/>
            <person name="Riley R."/>
            <person name="LaButti K."/>
            <person name="Pangilinan J."/>
            <person name="Andreopoulos W."/>
            <person name="Lipzen A."/>
            <person name="Yan J."/>
            <person name="Wang M."/>
            <person name="Ng V."/>
            <person name="Grigoriev I.V."/>
            <person name="Spatafora J.W."/>
            <person name="Magnuson J.K."/>
            <person name="Baker S.E."/>
            <person name="Pomraning K.R."/>
        </authorList>
    </citation>
    <scope>NUCLEOTIDE SEQUENCE [LARGE SCALE GENOMIC DNA]</scope>
    <source>
        <strain evidence="2">CBS 7786</strain>
    </source>
</reference>
<gene>
    <name evidence="1" type="ORF">V1525DRAFT_350708</name>
</gene>
<proteinExistence type="predicted"/>
<evidence type="ECO:0000313" key="2">
    <source>
        <dbReference type="Proteomes" id="UP001433508"/>
    </source>
</evidence>